<dbReference type="Proteomes" id="UP000694044">
    <property type="component" value="Unassembled WGS sequence"/>
</dbReference>
<dbReference type="GO" id="GO:0005509">
    <property type="term" value="F:calcium ion binding"/>
    <property type="evidence" value="ECO:0007669"/>
    <property type="project" value="InterPro"/>
</dbReference>
<dbReference type="AlphaFoldDB" id="A0A8T1WM40"/>
<dbReference type="PROSITE" id="PS50222">
    <property type="entry name" value="EF_HAND_2"/>
    <property type="match status" value="1"/>
</dbReference>
<gene>
    <name evidence="3" type="ORF">PHYPSEUDO_007361</name>
</gene>
<evidence type="ECO:0000313" key="3">
    <source>
        <dbReference type="EMBL" id="KAG7393524.1"/>
    </source>
</evidence>
<feature type="region of interest" description="Disordered" evidence="1">
    <location>
        <begin position="102"/>
        <end position="127"/>
    </location>
</feature>
<evidence type="ECO:0000313" key="4">
    <source>
        <dbReference type="Proteomes" id="UP000694044"/>
    </source>
</evidence>
<dbReference type="OrthoDB" id="77234at2759"/>
<feature type="region of interest" description="Disordered" evidence="1">
    <location>
        <begin position="341"/>
        <end position="369"/>
    </location>
</feature>
<keyword evidence="4" id="KW-1185">Reference proteome</keyword>
<feature type="domain" description="EF-hand" evidence="2">
    <location>
        <begin position="502"/>
        <end position="537"/>
    </location>
</feature>
<dbReference type="InterPro" id="IPR002048">
    <property type="entry name" value="EF_hand_dom"/>
</dbReference>
<dbReference type="EMBL" id="JAGDFM010000003">
    <property type="protein sequence ID" value="KAG7393524.1"/>
    <property type="molecule type" value="Genomic_DNA"/>
</dbReference>
<feature type="compositionally biased region" description="Basic and acidic residues" evidence="1">
    <location>
        <begin position="343"/>
        <end position="357"/>
    </location>
</feature>
<proteinExistence type="predicted"/>
<reference evidence="3" key="1">
    <citation type="submission" date="2021-02" db="EMBL/GenBank/DDBJ databases">
        <authorList>
            <person name="Palmer J.M."/>
        </authorList>
    </citation>
    <scope>NUCLEOTIDE SEQUENCE</scope>
    <source>
        <strain evidence="3">SCRP734</strain>
    </source>
</reference>
<accession>A0A8T1WM40</accession>
<sequence length="783" mass="86543">MVLSAAARGLKMFAPGADVLQESTMRPLIRRLFGDSDEVLRQTVVNKALADPEILFFMSDLEASAATSSDELLIQQGKLMRHIAYLDYQAARVAASEDKGRAATSVAPANGPSKTSDGQRALAGPSAPTAESFARKLQSVVCPPPPKGSDQSMRVLSAVEVKKYVDARTLQRLVKVVSDSGLSLPQDEAVLLVREMAVDQFGLVRCGDILRVMKAWAQNRRREKPEALWEIVSNVVVAGVKRMEKQMKATLAAFVKRGMKALGPTAHRRTTGAKERLLESLQNVTQRSDTDDGELQWSLSVQVGEHVLPVLAPTSSPASKHVSASLRNNIRFRLGIHPPNSDVEVKSRKTKLSKEEQVGCDSDDSQPEDPDIETMRLIVNFLMNPEITDEEGIDLASSVEKAVQQDQVWSSFASLWTKCSVTLHSDIRSDEGVQPVLGKYLRVCIDFREDFVSNVEECTGTSFAAGIRSFFVLGELDQSLSDIVKSSQDMAALLQSLGKRQNRERAMRMVFNAFDTDHSGEWSLQEFNAFQQALGKEALLGAALAELFGGASTISFEKFMATYENYPATKLLEMLCQLGIGSLGDVVKGSVSITSTLQEPCLKALGALFSPLRWADAGWKRLLVFTRSTKDLSLELHFSKLEELVQHYVDLSGTRDFVSDPLFVASWVERFQEFMQPPHAEHAKDRPCRSIFCSLQREANKTEQQLEFDDQSKKLPRGTSALRAEAMIPFLEMARLVKAHVRGPEVLEIRSKSIRIVCELDNVWMAPTSTTDQDVDSLGANRG</sequence>
<name>A0A8T1WM40_9STRA</name>
<evidence type="ECO:0000259" key="2">
    <source>
        <dbReference type="PROSITE" id="PS50222"/>
    </source>
</evidence>
<comment type="caution">
    <text evidence="3">The sequence shown here is derived from an EMBL/GenBank/DDBJ whole genome shotgun (WGS) entry which is preliminary data.</text>
</comment>
<protein>
    <recommendedName>
        <fullName evidence="2">EF-hand domain-containing protein</fullName>
    </recommendedName>
</protein>
<evidence type="ECO:0000256" key="1">
    <source>
        <dbReference type="SAM" id="MobiDB-lite"/>
    </source>
</evidence>
<organism evidence="3 4">
    <name type="scientific">Phytophthora pseudosyringae</name>
    <dbReference type="NCBI Taxonomy" id="221518"/>
    <lineage>
        <taxon>Eukaryota</taxon>
        <taxon>Sar</taxon>
        <taxon>Stramenopiles</taxon>
        <taxon>Oomycota</taxon>
        <taxon>Peronosporomycetes</taxon>
        <taxon>Peronosporales</taxon>
        <taxon>Peronosporaceae</taxon>
        <taxon>Phytophthora</taxon>
    </lineage>
</organism>